<dbReference type="VEuPathDB" id="FungiDB:EYZ11_012669"/>
<name>A0A4S3J1S9_9EURO</name>
<dbReference type="AlphaFoldDB" id="A0A4S3J1S9"/>
<gene>
    <name evidence="1" type="ORF">EYZ11_012669</name>
</gene>
<reference evidence="1 2" key="1">
    <citation type="submission" date="2019-03" db="EMBL/GenBank/DDBJ databases">
        <title>The genome sequence of a newly discovered highly antifungal drug resistant Aspergillus species, Aspergillus tanneri NIH 1004.</title>
        <authorList>
            <person name="Mounaud S."/>
            <person name="Singh I."/>
            <person name="Joardar V."/>
            <person name="Pakala S."/>
            <person name="Pakala S."/>
            <person name="Venepally P."/>
            <person name="Hoover J."/>
            <person name="Nierman W."/>
            <person name="Chung J."/>
            <person name="Losada L."/>
        </authorList>
    </citation>
    <scope>NUCLEOTIDE SEQUENCE [LARGE SCALE GENOMIC DNA]</scope>
    <source>
        <strain evidence="1 2">NIH1004</strain>
    </source>
</reference>
<evidence type="ECO:0000313" key="2">
    <source>
        <dbReference type="Proteomes" id="UP000308092"/>
    </source>
</evidence>
<organism evidence="1 2">
    <name type="scientific">Aspergillus tanneri</name>
    <dbReference type="NCBI Taxonomy" id="1220188"/>
    <lineage>
        <taxon>Eukaryota</taxon>
        <taxon>Fungi</taxon>
        <taxon>Dikarya</taxon>
        <taxon>Ascomycota</taxon>
        <taxon>Pezizomycotina</taxon>
        <taxon>Eurotiomycetes</taxon>
        <taxon>Eurotiomycetidae</taxon>
        <taxon>Eurotiales</taxon>
        <taxon>Aspergillaceae</taxon>
        <taxon>Aspergillus</taxon>
        <taxon>Aspergillus subgen. Circumdati</taxon>
    </lineage>
</organism>
<keyword evidence="2" id="KW-1185">Reference proteome</keyword>
<comment type="caution">
    <text evidence="1">The sequence shown here is derived from an EMBL/GenBank/DDBJ whole genome shotgun (WGS) entry which is preliminary data.</text>
</comment>
<proteinExistence type="predicted"/>
<dbReference type="Proteomes" id="UP000308092">
    <property type="component" value="Unassembled WGS sequence"/>
</dbReference>
<dbReference type="EMBL" id="SOSA01001005">
    <property type="protein sequence ID" value="THC87887.1"/>
    <property type="molecule type" value="Genomic_DNA"/>
</dbReference>
<accession>A0A4S3J1S9</accession>
<sequence>MVRIAYSSSSSRRVKYYRAAISCNPGATAKSDSPLRHEYAPRAKRLQRGQEVFLVETCNRLKDDYKTSRGNISWWSRVAEAFRLEYGLDSYNWQTARNKVTRLANERRQTRHIIITGQAVNHDQALHEAIDEWLSHIDEIREIEAARKRAATEEANHIEATQRYRDDLSVRYAQKRQRRSELEGDNNILLSDSELYTGMCRFL</sequence>
<evidence type="ECO:0000313" key="1">
    <source>
        <dbReference type="EMBL" id="THC87887.1"/>
    </source>
</evidence>
<protein>
    <submittedName>
        <fullName evidence="1">Uncharacterized protein</fullName>
    </submittedName>
</protein>